<evidence type="ECO:0000313" key="3">
    <source>
        <dbReference type="Proteomes" id="UP000011550"/>
    </source>
</evidence>
<dbReference type="EMBL" id="AOLN01000004">
    <property type="protein sequence ID" value="ELZ98100.1"/>
    <property type="molecule type" value="Genomic_DNA"/>
</dbReference>
<dbReference type="GO" id="GO:0016787">
    <property type="term" value="F:hydrolase activity"/>
    <property type="evidence" value="ECO:0007669"/>
    <property type="project" value="UniProtKB-KW"/>
</dbReference>
<comment type="caution">
    <text evidence="2">The sequence shown here is derived from an EMBL/GenBank/DDBJ whole genome shotgun (WGS) entry which is preliminary data.</text>
</comment>
<dbReference type="InterPro" id="IPR007404">
    <property type="entry name" value="YdjM-like"/>
</dbReference>
<keyword evidence="2" id="KW-0378">Hydrolase</keyword>
<name>M0IN06_9EURY</name>
<reference evidence="2 3" key="1">
    <citation type="journal article" date="2014" name="PLoS Genet.">
        <title>Phylogenetically driven sequencing of extremely halophilic archaea reveals strategies for static and dynamic osmo-response.</title>
        <authorList>
            <person name="Becker E.A."/>
            <person name="Seitzer P.M."/>
            <person name="Tritt A."/>
            <person name="Larsen D."/>
            <person name="Krusor M."/>
            <person name="Yao A.I."/>
            <person name="Wu D."/>
            <person name="Madern D."/>
            <person name="Eisen J.A."/>
            <person name="Darling A.E."/>
            <person name="Facciotti M.T."/>
        </authorList>
    </citation>
    <scope>NUCLEOTIDE SEQUENCE [LARGE SCALE GENOMIC DNA]</scope>
    <source>
        <strain evidence="2 3">ATCC BAA-1512</strain>
    </source>
</reference>
<dbReference type="RefSeq" id="WP_008317968.1">
    <property type="nucleotide sequence ID" value="NZ_AOLN01000004.1"/>
</dbReference>
<dbReference type="Pfam" id="PF04307">
    <property type="entry name" value="YdjM"/>
    <property type="match status" value="1"/>
</dbReference>
<feature type="transmembrane region" description="Helical" evidence="1">
    <location>
        <begin position="152"/>
        <end position="171"/>
    </location>
</feature>
<evidence type="ECO:0000256" key="1">
    <source>
        <dbReference type="SAM" id="Phobius"/>
    </source>
</evidence>
<keyword evidence="1" id="KW-1133">Transmembrane helix</keyword>
<dbReference type="OrthoDB" id="200338at2157"/>
<keyword evidence="1" id="KW-0472">Membrane</keyword>
<proteinExistence type="predicted"/>
<protein>
    <submittedName>
        <fullName evidence="2">Putative membrane-bound metal-dependent hydrolase</fullName>
    </submittedName>
</protein>
<organism evidence="2 3">
    <name type="scientific">Haloferax mucosum ATCC BAA-1512</name>
    <dbReference type="NCBI Taxonomy" id="662479"/>
    <lineage>
        <taxon>Archaea</taxon>
        <taxon>Methanobacteriati</taxon>
        <taxon>Methanobacteriota</taxon>
        <taxon>Stenosarchaea group</taxon>
        <taxon>Halobacteria</taxon>
        <taxon>Halobacteriales</taxon>
        <taxon>Haloferacaceae</taxon>
        <taxon>Haloferax</taxon>
    </lineage>
</organism>
<evidence type="ECO:0000313" key="2">
    <source>
        <dbReference type="EMBL" id="ELZ98100.1"/>
    </source>
</evidence>
<accession>M0IN06</accession>
<keyword evidence="3" id="KW-1185">Reference proteome</keyword>
<dbReference type="PATRIC" id="fig|662479.7.peg.529"/>
<dbReference type="Proteomes" id="UP000011550">
    <property type="component" value="Unassembled WGS sequence"/>
</dbReference>
<sequence length="189" mass="20402">MLPWEHLLFGYVVLSGVSRSLRGRPPNDAEAVVVAVATQAPDLVDKPLSWTLGVVTTGYGPAHSVFVGVPAVVLLAGAARVRNKAVSVAVLVGYASHLVGDVLRAREFVFGVGRLLWPLVSWPPYEHDLSFVERVGRYVGIFLVRMTSPENVALVLGYASIFALGGILWMLDGTPGVRWVRRLADRASS</sequence>
<gene>
    <name evidence="2" type="ORF">C440_02593</name>
</gene>
<keyword evidence="1" id="KW-0812">Transmembrane</keyword>
<dbReference type="AlphaFoldDB" id="M0IN06"/>